<evidence type="ECO:0000313" key="3">
    <source>
        <dbReference type="Proteomes" id="UP000042527"/>
    </source>
</evidence>
<gene>
    <name evidence="2" type="ORF">FUT82_06705</name>
    <name evidence="1" type="ORF">TPHV1_110078</name>
</gene>
<keyword evidence="3" id="KW-1185">Reference proteome</keyword>
<reference evidence="1" key="2">
    <citation type="submission" date="2015-01" db="EMBL/GenBank/DDBJ databases">
        <authorList>
            <person name="Xiang T."/>
            <person name="Song Y."/>
            <person name="Huang L."/>
            <person name="Wang B."/>
            <person name="Wu P."/>
        </authorList>
    </citation>
    <scope>NUCLEOTIDE SEQUENCE [LARGE SCALE GENOMIC DNA]</scope>
    <source>
        <strain evidence="1">V1</strain>
    </source>
</reference>
<dbReference type="EMBL" id="CP042817">
    <property type="protein sequence ID" value="QEJ97714.1"/>
    <property type="molecule type" value="Genomic_DNA"/>
</dbReference>
<dbReference type="RefSeq" id="WP_002697862.1">
    <property type="nucleotide sequence ID" value="NZ_CDNC01000003.1"/>
</dbReference>
<accession>A0A0B7GTJ3</accession>
<evidence type="ECO:0000313" key="2">
    <source>
        <dbReference type="EMBL" id="QEJ97714.1"/>
    </source>
</evidence>
<dbReference type="OrthoDB" id="350663at2"/>
<protein>
    <submittedName>
        <fullName evidence="1">Uncharacterized protein</fullName>
    </submittedName>
</protein>
<name>A0A0B7GTJ3_TREPH</name>
<dbReference type="EMBL" id="CDNC01000003">
    <property type="protein sequence ID" value="CEM60852.1"/>
    <property type="molecule type" value="Genomic_DNA"/>
</dbReference>
<dbReference type="GeneID" id="57752825"/>
<evidence type="ECO:0000313" key="1">
    <source>
        <dbReference type="EMBL" id="CEM60852.1"/>
    </source>
</evidence>
<dbReference type="Proteomes" id="UP000323594">
    <property type="component" value="Chromosome"/>
</dbReference>
<sequence length="56" mass="6121">MAGASKNSRTATATQHFSCPCGGEVVLKTIVDNGKIKNIAECPKCKRVERRPKDFK</sequence>
<reference evidence="3" key="1">
    <citation type="submission" date="2015-01" db="EMBL/GenBank/DDBJ databases">
        <authorList>
            <person name="Manzoor Shahid"/>
            <person name="Zubair Saima"/>
        </authorList>
    </citation>
    <scope>NUCLEOTIDE SEQUENCE [LARGE SCALE GENOMIC DNA]</scope>
    <source>
        <strain evidence="3">V1</strain>
    </source>
</reference>
<dbReference type="AlphaFoldDB" id="A0A0B7GTJ3"/>
<proteinExistence type="predicted"/>
<organism evidence="1 3">
    <name type="scientific">Treponema phagedenis</name>
    <dbReference type="NCBI Taxonomy" id="162"/>
    <lineage>
        <taxon>Bacteria</taxon>
        <taxon>Pseudomonadati</taxon>
        <taxon>Spirochaetota</taxon>
        <taxon>Spirochaetia</taxon>
        <taxon>Spirochaetales</taxon>
        <taxon>Treponemataceae</taxon>
        <taxon>Treponema</taxon>
    </lineage>
</organism>
<reference evidence="2 4" key="3">
    <citation type="submission" date="2019-08" db="EMBL/GenBank/DDBJ databases">
        <authorList>
            <person name="Kuhnert P."/>
        </authorList>
    </citation>
    <scope>NUCLEOTIDE SEQUENCE [LARGE SCALE GENOMIC DNA]</scope>
    <source>
        <strain evidence="2 4">B36.5</strain>
    </source>
</reference>
<dbReference type="Proteomes" id="UP000042527">
    <property type="component" value="Unassembled WGS sequence"/>
</dbReference>
<evidence type="ECO:0000313" key="4">
    <source>
        <dbReference type="Proteomes" id="UP000323594"/>
    </source>
</evidence>